<reference evidence="2" key="1">
    <citation type="submission" date="2022-10" db="EMBL/GenBank/DDBJ databases">
        <title>The WGS of Solirubrobacter phytolaccae KCTC 29190.</title>
        <authorList>
            <person name="Jiang Z."/>
        </authorList>
    </citation>
    <scope>NUCLEOTIDE SEQUENCE</scope>
    <source>
        <strain evidence="2">KCTC 29190</strain>
    </source>
</reference>
<proteinExistence type="predicted"/>
<keyword evidence="1" id="KW-1133">Transmembrane helix</keyword>
<keyword evidence="1" id="KW-0472">Membrane</keyword>
<accession>A0A9X3SBF9</accession>
<dbReference type="AlphaFoldDB" id="A0A9X3SBF9"/>
<comment type="caution">
    <text evidence="2">The sequence shown here is derived from an EMBL/GenBank/DDBJ whole genome shotgun (WGS) entry which is preliminary data.</text>
</comment>
<feature type="transmembrane region" description="Helical" evidence="1">
    <location>
        <begin position="83"/>
        <end position="109"/>
    </location>
</feature>
<evidence type="ECO:0000256" key="1">
    <source>
        <dbReference type="SAM" id="Phobius"/>
    </source>
</evidence>
<evidence type="ECO:0000313" key="2">
    <source>
        <dbReference type="EMBL" id="MDA0185509.1"/>
    </source>
</evidence>
<keyword evidence="3" id="KW-1185">Reference proteome</keyword>
<dbReference type="RefSeq" id="WP_270030016.1">
    <property type="nucleotide sequence ID" value="NZ_JAPDDP010000118.1"/>
</dbReference>
<gene>
    <name evidence="2" type="ORF">OJ997_34710</name>
</gene>
<name>A0A9X3SBF9_9ACTN</name>
<evidence type="ECO:0000313" key="3">
    <source>
        <dbReference type="Proteomes" id="UP001147653"/>
    </source>
</evidence>
<sequence length="110" mass="12312">MPALVEARESLSYWETRLHTLPRRSVRARREARAMCERWQARVMEAERAEYGAGFLGAVFQLMAERRLPTHASRQIVRVGKGAAIVAATTVATMTLLAVLAFVALLVLIF</sequence>
<keyword evidence="1" id="KW-0812">Transmembrane</keyword>
<dbReference type="EMBL" id="JAPDDP010000118">
    <property type="protein sequence ID" value="MDA0185509.1"/>
    <property type="molecule type" value="Genomic_DNA"/>
</dbReference>
<protein>
    <submittedName>
        <fullName evidence="2">Uncharacterized protein</fullName>
    </submittedName>
</protein>
<organism evidence="2 3">
    <name type="scientific">Solirubrobacter phytolaccae</name>
    <dbReference type="NCBI Taxonomy" id="1404360"/>
    <lineage>
        <taxon>Bacteria</taxon>
        <taxon>Bacillati</taxon>
        <taxon>Actinomycetota</taxon>
        <taxon>Thermoleophilia</taxon>
        <taxon>Solirubrobacterales</taxon>
        <taxon>Solirubrobacteraceae</taxon>
        <taxon>Solirubrobacter</taxon>
    </lineage>
</organism>
<dbReference type="Proteomes" id="UP001147653">
    <property type="component" value="Unassembled WGS sequence"/>
</dbReference>